<feature type="region of interest" description="Disordered" evidence="1">
    <location>
        <begin position="78"/>
        <end position="121"/>
    </location>
</feature>
<reference evidence="2 3" key="1">
    <citation type="journal article" date="2023" name="Nucleic Acids Res.">
        <title>The hologenome of Daphnia magna reveals possible DNA methylation and microbiome-mediated evolution of the host genome.</title>
        <authorList>
            <person name="Chaturvedi A."/>
            <person name="Li X."/>
            <person name="Dhandapani V."/>
            <person name="Marshall H."/>
            <person name="Kissane S."/>
            <person name="Cuenca-Cambronero M."/>
            <person name="Asole G."/>
            <person name="Calvet F."/>
            <person name="Ruiz-Romero M."/>
            <person name="Marangio P."/>
            <person name="Guigo R."/>
            <person name="Rago D."/>
            <person name="Mirbahai L."/>
            <person name="Eastwood N."/>
            <person name="Colbourne J.K."/>
            <person name="Zhou J."/>
            <person name="Mallon E."/>
            <person name="Orsini L."/>
        </authorList>
    </citation>
    <scope>NUCLEOTIDE SEQUENCE [LARGE SCALE GENOMIC DNA]</scope>
    <source>
        <strain evidence="2">LRV0_1</strain>
    </source>
</reference>
<protein>
    <submittedName>
        <fullName evidence="2">Uncharacterized protein</fullName>
    </submittedName>
</protein>
<gene>
    <name evidence="2" type="ORF">OUZ56_011607</name>
</gene>
<sequence length="220" mass="24495">MPLDRTKKAQPYEIIGIDYFGPMYVLEEVILIEKDKEGDDVEKTRIGKETARGLQTIYPLEIQHDVDIPVDVTEVGPREAEAGQKEGNTSAPKKNPNRKKKKESPMKTRDSGGEDVADHELQPDGQITSAVACFRGHSLRFDLATARGPWYCFRLVGLKQCRVFCTALSGLTEVTCARVLLFEVMNWILVLLRSSQVTSLARQFVLTAGQAWESGGGRDP</sequence>
<accession>A0ABQ9Z0L8</accession>
<feature type="compositionally biased region" description="Basic and acidic residues" evidence="1">
    <location>
        <begin position="103"/>
        <end position="121"/>
    </location>
</feature>
<evidence type="ECO:0000256" key="1">
    <source>
        <dbReference type="SAM" id="MobiDB-lite"/>
    </source>
</evidence>
<proteinExistence type="predicted"/>
<comment type="caution">
    <text evidence="2">The sequence shown here is derived from an EMBL/GenBank/DDBJ whole genome shotgun (WGS) entry which is preliminary data.</text>
</comment>
<evidence type="ECO:0000313" key="2">
    <source>
        <dbReference type="EMBL" id="KAK4006454.1"/>
    </source>
</evidence>
<organism evidence="2 3">
    <name type="scientific">Daphnia magna</name>
    <dbReference type="NCBI Taxonomy" id="35525"/>
    <lineage>
        <taxon>Eukaryota</taxon>
        <taxon>Metazoa</taxon>
        <taxon>Ecdysozoa</taxon>
        <taxon>Arthropoda</taxon>
        <taxon>Crustacea</taxon>
        <taxon>Branchiopoda</taxon>
        <taxon>Diplostraca</taxon>
        <taxon>Cladocera</taxon>
        <taxon>Anomopoda</taxon>
        <taxon>Daphniidae</taxon>
        <taxon>Daphnia</taxon>
    </lineage>
</organism>
<dbReference type="Proteomes" id="UP001234178">
    <property type="component" value="Unassembled WGS sequence"/>
</dbReference>
<evidence type="ECO:0000313" key="3">
    <source>
        <dbReference type="Proteomes" id="UP001234178"/>
    </source>
</evidence>
<keyword evidence="3" id="KW-1185">Reference proteome</keyword>
<dbReference type="EMBL" id="JAOYFB010000002">
    <property type="protein sequence ID" value="KAK4006454.1"/>
    <property type="molecule type" value="Genomic_DNA"/>
</dbReference>
<name>A0ABQ9Z0L8_9CRUS</name>